<evidence type="ECO:0000256" key="5">
    <source>
        <dbReference type="ARBA" id="ARBA00034808"/>
    </source>
</evidence>
<dbReference type="OrthoDB" id="3260945at2759"/>
<keyword evidence="8" id="KW-1185">Reference proteome</keyword>
<protein>
    <recommendedName>
        <fullName evidence="5">DNA 3'-5' helicase</fullName>
        <ecNumber evidence="5">5.6.2.4</ecNumber>
    </recommendedName>
</protein>
<evidence type="ECO:0000256" key="3">
    <source>
        <dbReference type="ARBA" id="ARBA00023235"/>
    </source>
</evidence>
<dbReference type="AlphaFoldDB" id="A0A2H3DJW6"/>
<accession>A0A2H3DJW6</accession>
<dbReference type="Proteomes" id="UP000217790">
    <property type="component" value="Unassembled WGS sequence"/>
</dbReference>
<dbReference type="InterPro" id="IPR027417">
    <property type="entry name" value="P-loop_NTPase"/>
</dbReference>
<dbReference type="Pfam" id="PF00270">
    <property type="entry name" value="DEAD"/>
    <property type="match status" value="1"/>
</dbReference>
<gene>
    <name evidence="7" type="ORF">ARMGADRAFT_1115907</name>
</gene>
<dbReference type="OMA" id="CAINDEY"/>
<evidence type="ECO:0000259" key="6">
    <source>
        <dbReference type="Pfam" id="PF00270"/>
    </source>
</evidence>
<comment type="similarity">
    <text evidence="1">Belongs to the helicase family. RecQ subfamily.</text>
</comment>
<evidence type="ECO:0000256" key="2">
    <source>
        <dbReference type="ARBA" id="ARBA00023125"/>
    </source>
</evidence>
<dbReference type="SUPFAM" id="SSF52540">
    <property type="entry name" value="P-loop containing nucleoside triphosphate hydrolases"/>
    <property type="match status" value="1"/>
</dbReference>
<dbReference type="GO" id="GO:0000724">
    <property type="term" value="P:double-strand break repair via homologous recombination"/>
    <property type="evidence" value="ECO:0007669"/>
    <property type="project" value="TreeGrafter"/>
</dbReference>
<dbReference type="EC" id="5.6.2.4" evidence="5"/>
<keyword evidence="2" id="KW-0238">DNA-binding</keyword>
<dbReference type="EMBL" id="KZ293672">
    <property type="protein sequence ID" value="PBK88553.1"/>
    <property type="molecule type" value="Genomic_DNA"/>
</dbReference>
<keyword evidence="3" id="KW-0413">Isomerase</keyword>
<dbReference type="InParanoid" id="A0A2H3DJW6"/>
<feature type="domain" description="DEAD/DEAH-box helicase" evidence="6">
    <location>
        <begin position="19"/>
        <end position="186"/>
    </location>
</feature>
<evidence type="ECO:0000313" key="7">
    <source>
        <dbReference type="EMBL" id="PBK88553.1"/>
    </source>
</evidence>
<organism evidence="7 8">
    <name type="scientific">Armillaria gallica</name>
    <name type="common">Bulbous honey fungus</name>
    <name type="synonym">Armillaria bulbosa</name>
    <dbReference type="NCBI Taxonomy" id="47427"/>
    <lineage>
        <taxon>Eukaryota</taxon>
        <taxon>Fungi</taxon>
        <taxon>Dikarya</taxon>
        <taxon>Basidiomycota</taxon>
        <taxon>Agaricomycotina</taxon>
        <taxon>Agaricomycetes</taxon>
        <taxon>Agaricomycetidae</taxon>
        <taxon>Agaricales</taxon>
        <taxon>Marasmiineae</taxon>
        <taxon>Physalacriaceae</taxon>
        <taxon>Armillaria</taxon>
    </lineage>
</organism>
<dbReference type="GO" id="GO:0005694">
    <property type="term" value="C:chromosome"/>
    <property type="evidence" value="ECO:0007669"/>
    <property type="project" value="TreeGrafter"/>
</dbReference>
<dbReference type="PANTHER" id="PTHR13710">
    <property type="entry name" value="DNA HELICASE RECQ FAMILY MEMBER"/>
    <property type="match status" value="1"/>
</dbReference>
<dbReference type="GO" id="GO:0005524">
    <property type="term" value="F:ATP binding"/>
    <property type="evidence" value="ECO:0007669"/>
    <property type="project" value="InterPro"/>
</dbReference>
<reference evidence="8" key="1">
    <citation type="journal article" date="2017" name="Nat. Ecol. Evol.">
        <title>Genome expansion and lineage-specific genetic innovations in the forest pathogenic fungi Armillaria.</title>
        <authorList>
            <person name="Sipos G."/>
            <person name="Prasanna A.N."/>
            <person name="Walter M.C."/>
            <person name="O'Connor E."/>
            <person name="Balint B."/>
            <person name="Krizsan K."/>
            <person name="Kiss B."/>
            <person name="Hess J."/>
            <person name="Varga T."/>
            <person name="Slot J."/>
            <person name="Riley R."/>
            <person name="Boka B."/>
            <person name="Rigling D."/>
            <person name="Barry K."/>
            <person name="Lee J."/>
            <person name="Mihaltcheva S."/>
            <person name="LaButti K."/>
            <person name="Lipzen A."/>
            <person name="Waldron R."/>
            <person name="Moloney N.M."/>
            <person name="Sperisen C."/>
            <person name="Kredics L."/>
            <person name="Vagvoelgyi C."/>
            <person name="Patrignani A."/>
            <person name="Fitzpatrick D."/>
            <person name="Nagy I."/>
            <person name="Doyle S."/>
            <person name="Anderson J.B."/>
            <person name="Grigoriev I.V."/>
            <person name="Gueldener U."/>
            <person name="Muensterkoetter M."/>
            <person name="Nagy L.G."/>
        </authorList>
    </citation>
    <scope>NUCLEOTIDE SEQUENCE [LARGE SCALE GENOMIC DNA]</scope>
    <source>
        <strain evidence="8">Ar21-2</strain>
    </source>
</reference>
<dbReference type="GO" id="GO:0043138">
    <property type="term" value="F:3'-5' DNA helicase activity"/>
    <property type="evidence" value="ECO:0007669"/>
    <property type="project" value="UniProtKB-EC"/>
</dbReference>
<evidence type="ECO:0000313" key="8">
    <source>
        <dbReference type="Proteomes" id="UP000217790"/>
    </source>
</evidence>
<dbReference type="Gene3D" id="3.40.50.300">
    <property type="entry name" value="P-loop containing nucleotide triphosphate hydrolases"/>
    <property type="match status" value="1"/>
</dbReference>
<name>A0A2H3DJW6_ARMGA</name>
<dbReference type="PANTHER" id="PTHR13710:SF105">
    <property type="entry name" value="ATP-DEPENDENT DNA HELICASE Q1"/>
    <property type="match status" value="1"/>
</dbReference>
<dbReference type="InterPro" id="IPR011545">
    <property type="entry name" value="DEAD/DEAH_box_helicase_dom"/>
</dbReference>
<dbReference type="GO" id="GO:0005737">
    <property type="term" value="C:cytoplasm"/>
    <property type="evidence" value="ECO:0007669"/>
    <property type="project" value="TreeGrafter"/>
</dbReference>
<proteinExistence type="inferred from homology"/>
<comment type="catalytic activity">
    <reaction evidence="4">
        <text>Couples ATP hydrolysis with the unwinding of duplex DNA by translocating in the 3'-5' direction.</text>
        <dbReference type="EC" id="5.6.2.4"/>
    </reaction>
</comment>
<evidence type="ECO:0000256" key="4">
    <source>
        <dbReference type="ARBA" id="ARBA00034617"/>
    </source>
</evidence>
<dbReference type="GO" id="GO:0009378">
    <property type="term" value="F:four-way junction helicase activity"/>
    <property type="evidence" value="ECO:0007669"/>
    <property type="project" value="TreeGrafter"/>
</dbReference>
<dbReference type="GO" id="GO:0003677">
    <property type="term" value="F:DNA binding"/>
    <property type="evidence" value="ECO:0007669"/>
    <property type="project" value="UniProtKB-KW"/>
</dbReference>
<sequence>MPPTHAWKTPQGSEALKHVVASTGDRKSAYFTAPILAHIDVHDDPDLYAGFKAKKKPVGVVIMPAIGLASNIVSELLGFQIQGISLCHDTIVEARRSGASFVKDIVSCNKHQVVCIDPEHLNEKEWQDIMKSDEFWLNTVYVCIEEAHLINKWGAAFHPLFKCIGQLIRGHVPSFCSIFALTATLQPGKHTESAIIHCSTIDQVYSVYPENTDHMQRVHMYFSLSSDEYNCETIHLLDEDLYCQVVIAMVVFANGINCWSLLDSISIGATKTLDQIWQEKGQIAHLMEFVG</sequence>
<evidence type="ECO:0000256" key="1">
    <source>
        <dbReference type="ARBA" id="ARBA00005446"/>
    </source>
</evidence>